<keyword evidence="1" id="KW-1133">Transmembrane helix</keyword>
<dbReference type="Pfam" id="PF13584">
    <property type="entry name" value="BatD"/>
    <property type="match status" value="2"/>
</dbReference>
<organism evidence="2">
    <name type="scientific">hydrothermal vent metagenome</name>
    <dbReference type="NCBI Taxonomy" id="652676"/>
    <lineage>
        <taxon>unclassified sequences</taxon>
        <taxon>metagenomes</taxon>
        <taxon>ecological metagenomes</taxon>
    </lineage>
</organism>
<protein>
    <submittedName>
        <fullName evidence="2">BatD</fullName>
    </submittedName>
</protein>
<evidence type="ECO:0000313" key="2">
    <source>
        <dbReference type="EMBL" id="SFV52562.1"/>
    </source>
</evidence>
<dbReference type="EMBL" id="FPHE01000034">
    <property type="protein sequence ID" value="SFV52562.1"/>
    <property type="molecule type" value="Genomic_DNA"/>
</dbReference>
<sequence>MKLILGSILLFFTLLNAGSVEAEVDSDEVFPGDSVVLTISVVGENIKSLPNISSVGGVQVINSSRRSSSSFTSANGKAKMEITESLMLEFVPEQNMTIPSFQVKVDGKIESSEPIKISVNPLKKRTVSSENFALDMELSKTEAFVGEPIIVTVKFRQKRNINILDIEYQQPKFKGFFSKMIGKQRNYNKGQYSYMELRYLLIAKQDGEVRVDPARAKIAVSSGRRGLWFSDRAKWSNLITDSPLINIKKPNGDFDIVGNYSLEDSVDTKEVEANKPVNLKIVLDGEGSLDDYEGMEFELAGVTLYSDDAKIDNKLVRDELRSRYTKQFVFISDHDFTIPSRTIRVYNYKTEEINELRTKEYHIKVKGSSKESVPAVYTKNRVDTNDNSEIKQKSTYKVNWDIPSWFMLLGAFILGIVATIVGQRFLPSFGKFRPQFSISRDEALTVLYPKMSESAEVEEMVRKLYDVKQGKKVNIDKSELKRLVEKYS</sequence>
<dbReference type="PANTHER" id="PTHR40940:SF2">
    <property type="entry name" value="BATD"/>
    <property type="match status" value="1"/>
</dbReference>
<accession>A0A1W1BGB0</accession>
<name>A0A1W1BGB0_9ZZZZ</name>
<evidence type="ECO:0000256" key="1">
    <source>
        <dbReference type="SAM" id="Phobius"/>
    </source>
</evidence>
<keyword evidence="1" id="KW-0812">Transmembrane</keyword>
<keyword evidence="1" id="KW-0472">Membrane</keyword>
<reference evidence="2" key="1">
    <citation type="submission" date="2016-10" db="EMBL/GenBank/DDBJ databases">
        <authorList>
            <person name="de Groot N.N."/>
        </authorList>
    </citation>
    <scope>NUCLEOTIDE SEQUENCE</scope>
</reference>
<dbReference type="AlphaFoldDB" id="A0A1W1BGB0"/>
<gene>
    <name evidence="2" type="ORF">MNB_SV-12-1605</name>
</gene>
<dbReference type="PANTHER" id="PTHR40940">
    <property type="entry name" value="PROTEIN BATD-RELATED"/>
    <property type="match status" value="1"/>
</dbReference>
<dbReference type="InterPro" id="IPR025738">
    <property type="entry name" value="BatD"/>
</dbReference>
<feature type="transmembrane region" description="Helical" evidence="1">
    <location>
        <begin position="405"/>
        <end position="426"/>
    </location>
</feature>
<proteinExistence type="predicted"/>